<evidence type="ECO:0000256" key="1">
    <source>
        <dbReference type="SAM" id="MobiDB-lite"/>
    </source>
</evidence>
<dbReference type="EMBL" id="DF973837">
    <property type="protein sequence ID" value="GAU40999.1"/>
    <property type="molecule type" value="Genomic_DNA"/>
</dbReference>
<dbReference type="AlphaFoldDB" id="A0A2Z6PA18"/>
<gene>
    <name evidence="2" type="ORF">TSUD_92240</name>
</gene>
<feature type="region of interest" description="Disordered" evidence="1">
    <location>
        <begin position="1"/>
        <end position="24"/>
    </location>
</feature>
<reference evidence="3" key="1">
    <citation type="journal article" date="2017" name="Front. Plant Sci.">
        <title>Climate Clever Clovers: New Paradigm to Reduce the Environmental Footprint of Ruminants by Breeding Low Methanogenic Forages Utilizing Haplotype Variation.</title>
        <authorList>
            <person name="Kaur P."/>
            <person name="Appels R."/>
            <person name="Bayer P.E."/>
            <person name="Keeble-Gagnere G."/>
            <person name="Wang J."/>
            <person name="Hirakawa H."/>
            <person name="Shirasawa K."/>
            <person name="Vercoe P."/>
            <person name="Stefanova K."/>
            <person name="Durmic Z."/>
            <person name="Nichols P."/>
            <person name="Revell C."/>
            <person name="Isobe S.N."/>
            <person name="Edwards D."/>
            <person name="Erskine W."/>
        </authorList>
    </citation>
    <scope>NUCLEOTIDE SEQUENCE [LARGE SCALE GENOMIC DNA]</scope>
    <source>
        <strain evidence="3">cv. Daliak</strain>
    </source>
</reference>
<dbReference type="Proteomes" id="UP000242715">
    <property type="component" value="Unassembled WGS sequence"/>
</dbReference>
<name>A0A2Z6PA18_TRISU</name>
<evidence type="ECO:0000313" key="2">
    <source>
        <dbReference type="EMBL" id="GAU40999.1"/>
    </source>
</evidence>
<organism evidence="2 3">
    <name type="scientific">Trifolium subterraneum</name>
    <name type="common">Subterranean clover</name>
    <dbReference type="NCBI Taxonomy" id="3900"/>
    <lineage>
        <taxon>Eukaryota</taxon>
        <taxon>Viridiplantae</taxon>
        <taxon>Streptophyta</taxon>
        <taxon>Embryophyta</taxon>
        <taxon>Tracheophyta</taxon>
        <taxon>Spermatophyta</taxon>
        <taxon>Magnoliopsida</taxon>
        <taxon>eudicotyledons</taxon>
        <taxon>Gunneridae</taxon>
        <taxon>Pentapetalae</taxon>
        <taxon>rosids</taxon>
        <taxon>fabids</taxon>
        <taxon>Fabales</taxon>
        <taxon>Fabaceae</taxon>
        <taxon>Papilionoideae</taxon>
        <taxon>50 kb inversion clade</taxon>
        <taxon>NPAAA clade</taxon>
        <taxon>Hologalegina</taxon>
        <taxon>IRL clade</taxon>
        <taxon>Trifolieae</taxon>
        <taxon>Trifolium</taxon>
    </lineage>
</organism>
<accession>A0A2Z6PA18</accession>
<sequence>MRNKCASSKSGDNGTNNEKVVNANNEKRFGKVNLAYIFRQPSILFPKPLETVTKKAINEEYMDEDDAHELVIEGDRKR</sequence>
<evidence type="ECO:0000313" key="3">
    <source>
        <dbReference type="Proteomes" id="UP000242715"/>
    </source>
</evidence>
<keyword evidence="3" id="KW-1185">Reference proteome</keyword>
<protein>
    <submittedName>
        <fullName evidence="2">Uncharacterized protein</fullName>
    </submittedName>
</protein>
<feature type="compositionally biased region" description="Polar residues" evidence="1">
    <location>
        <begin position="1"/>
        <end position="15"/>
    </location>
</feature>
<proteinExistence type="predicted"/>